<sequence>MRSSATGTPQISVLPARSRVCSTPPESASPGSEPDNIEHIMSFYRITSHKSLHFTTLHNYGCTFRCCFCSYRLRSGADGAPGLSYPPPKRFLSVAEIEAALRKAAPEKVYFMGGEPTTAKELPELLAFAKRELGAVTRLGHTNGSRLPLPDLDGANVGFKAWSDDLHRRITGREKALIYDNFSAACDAGLDMAANMVFVPGLVGLAEFEGLMKFLSRIGCDIPFHIMGYIPVPGQPYRRPGDAEMDEVLALCRSYLKRVDSSHLTSEEALDLKRRDHRFQVETIAGETE</sequence>
<dbReference type="InterPro" id="IPR034457">
    <property type="entry name" value="Organic_radical-activating"/>
</dbReference>
<feature type="domain" description="Radical SAM core" evidence="7">
    <location>
        <begin position="47"/>
        <end position="268"/>
    </location>
</feature>
<evidence type="ECO:0000256" key="2">
    <source>
        <dbReference type="ARBA" id="ARBA00022485"/>
    </source>
</evidence>
<accession>A0A844G9X6</accession>
<dbReference type="CDD" id="cd01335">
    <property type="entry name" value="Radical_SAM"/>
    <property type="match status" value="1"/>
</dbReference>
<dbReference type="Gene3D" id="3.20.20.70">
    <property type="entry name" value="Aldolase class I"/>
    <property type="match status" value="1"/>
</dbReference>
<dbReference type="GO" id="GO:0003824">
    <property type="term" value="F:catalytic activity"/>
    <property type="evidence" value="ECO:0007669"/>
    <property type="project" value="InterPro"/>
</dbReference>
<keyword evidence="2" id="KW-0004">4Fe-4S</keyword>
<dbReference type="Pfam" id="PF04055">
    <property type="entry name" value="Radical_SAM"/>
    <property type="match status" value="1"/>
</dbReference>
<comment type="cofactor">
    <cofactor evidence="1">
        <name>[4Fe-4S] cluster</name>
        <dbReference type="ChEBI" id="CHEBI:49883"/>
    </cofactor>
</comment>
<evidence type="ECO:0000313" key="8">
    <source>
        <dbReference type="EMBL" id="MST99198.1"/>
    </source>
</evidence>
<dbReference type="PROSITE" id="PS51918">
    <property type="entry name" value="RADICAL_SAM"/>
    <property type="match status" value="1"/>
</dbReference>
<dbReference type="PANTHER" id="PTHR30352">
    <property type="entry name" value="PYRUVATE FORMATE-LYASE-ACTIVATING ENZYME"/>
    <property type="match status" value="1"/>
</dbReference>
<evidence type="ECO:0000256" key="6">
    <source>
        <dbReference type="ARBA" id="ARBA00023014"/>
    </source>
</evidence>
<dbReference type="PANTHER" id="PTHR30352:SF5">
    <property type="entry name" value="PYRUVATE FORMATE-LYASE 1-ACTIVATING ENZYME"/>
    <property type="match status" value="1"/>
</dbReference>
<reference evidence="8 9" key="1">
    <citation type="submission" date="2019-08" db="EMBL/GenBank/DDBJ databases">
        <title>In-depth cultivation of the pig gut microbiome towards novel bacterial diversity and tailored functional studies.</title>
        <authorList>
            <person name="Wylensek D."/>
            <person name="Hitch T.C.A."/>
            <person name="Clavel T."/>
        </authorList>
    </citation>
    <scope>NUCLEOTIDE SEQUENCE [LARGE SCALE GENOMIC DNA]</scope>
    <source>
        <strain evidence="8 9">BBE-744-WT-12</strain>
    </source>
</reference>
<evidence type="ECO:0000256" key="4">
    <source>
        <dbReference type="ARBA" id="ARBA00022723"/>
    </source>
</evidence>
<name>A0A844G9X6_9BACT</name>
<evidence type="ECO:0000256" key="5">
    <source>
        <dbReference type="ARBA" id="ARBA00023004"/>
    </source>
</evidence>
<organism evidence="8 9">
    <name type="scientific">Victivallis lenta</name>
    <dbReference type="NCBI Taxonomy" id="2606640"/>
    <lineage>
        <taxon>Bacteria</taxon>
        <taxon>Pseudomonadati</taxon>
        <taxon>Lentisphaerota</taxon>
        <taxon>Lentisphaeria</taxon>
        <taxon>Victivallales</taxon>
        <taxon>Victivallaceae</taxon>
        <taxon>Victivallis</taxon>
    </lineage>
</organism>
<keyword evidence="5" id="KW-0408">Iron</keyword>
<protein>
    <submittedName>
        <fullName evidence="8">Radical SAM protein</fullName>
    </submittedName>
</protein>
<dbReference type="Proteomes" id="UP000435649">
    <property type="component" value="Unassembled WGS sequence"/>
</dbReference>
<evidence type="ECO:0000256" key="1">
    <source>
        <dbReference type="ARBA" id="ARBA00001966"/>
    </source>
</evidence>
<dbReference type="SUPFAM" id="SSF102114">
    <property type="entry name" value="Radical SAM enzymes"/>
    <property type="match status" value="1"/>
</dbReference>
<dbReference type="InterPro" id="IPR013785">
    <property type="entry name" value="Aldolase_TIM"/>
</dbReference>
<gene>
    <name evidence="8" type="ORF">FYJ85_19400</name>
</gene>
<keyword evidence="3" id="KW-0949">S-adenosyl-L-methionine</keyword>
<dbReference type="InterPro" id="IPR007197">
    <property type="entry name" value="rSAM"/>
</dbReference>
<proteinExistence type="predicted"/>
<evidence type="ECO:0000259" key="7">
    <source>
        <dbReference type="PROSITE" id="PS51918"/>
    </source>
</evidence>
<dbReference type="GO" id="GO:0046872">
    <property type="term" value="F:metal ion binding"/>
    <property type="evidence" value="ECO:0007669"/>
    <property type="project" value="UniProtKB-KW"/>
</dbReference>
<dbReference type="InterPro" id="IPR006638">
    <property type="entry name" value="Elp3/MiaA/NifB-like_rSAM"/>
</dbReference>
<keyword evidence="4" id="KW-0479">Metal-binding</keyword>
<dbReference type="SFLD" id="SFLDS00029">
    <property type="entry name" value="Radical_SAM"/>
    <property type="match status" value="1"/>
</dbReference>
<dbReference type="EMBL" id="VUNS01000031">
    <property type="protein sequence ID" value="MST99198.1"/>
    <property type="molecule type" value="Genomic_DNA"/>
</dbReference>
<dbReference type="AlphaFoldDB" id="A0A844G9X6"/>
<evidence type="ECO:0000313" key="9">
    <source>
        <dbReference type="Proteomes" id="UP000435649"/>
    </source>
</evidence>
<dbReference type="SMART" id="SM00729">
    <property type="entry name" value="Elp3"/>
    <property type="match status" value="1"/>
</dbReference>
<comment type="caution">
    <text evidence="8">The sequence shown here is derived from an EMBL/GenBank/DDBJ whole genome shotgun (WGS) entry which is preliminary data.</text>
</comment>
<keyword evidence="9" id="KW-1185">Reference proteome</keyword>
<evidence type="ECO:0000256" key="3">
    <source>
        <dbReference type="ARBA" id="ARBA00022691"/>
    </source>
</evidence>
<dbReference type="GO" id="GO:0051539">
    <property type="term" value="F:4 iron, 4 sulfur cluster binding"/>
    <property type="evidence" value="ECO:0007669"/>
    <property type="project" value="UniProtKB-KW"/>
</dbReference>
<dbReference type="InterPro" id="IPR058240">
    <property type="entry name" value="rSAM_sf"/>
</dbReference>
<keyword evidence="6" id="KW-0411">Iron-sulfur</keyword>